<keyword evidence="2 6" id="KW-1003">Cell membrane</keyword>
<dbReference type="OrthoDB" id="9800167at2"/>
<feature type="transmembrane region" description="Helical" evidence="6">
    <location>
        <begin position="145"/>
        <end position="164"/>
    </location>
</feature>
<feature type="domain" description="VTT" evidence="7">
    <location>
        <begin position="51"/>
        <end position="165"/>
    </location>
</feature>
<evidence type="ECO:0000256" key="2">
    <source>
        <dbReference type="ARBA" id="ARBA00022475"/>
    </source>
</evidence>
<evidence type="ECO:0000256" key="3">
    <source>
        <dbReference type="ARBA" id="ARBA00022692"/>
    </source>
</evidence>
<comment type="similarity">
    <text evidence="6">Belongs to the TVP38/TMEM64 family.</text>
</comment>
<feature type="transmembrane region" description="Helical" evidence="6">
    <location>
        <begin position="62"/>
        <end position="88"/>
    </location>
</feature>
<feature type="transmembrane region" description="Helical" evidence="6">
    <location>
        <begin position="31"/>
        <end position="50"/>
    </location>
</feature>
<gene>
    <name evidence="8" type="ORF">LA55_1337</name>
</gene>
<proteinExistence type="inferred from homology"/>
<keyword evidence="3 6" id="KW-0812">Transmembrane</keyword>
<dbReference type="AlphaFoldDB" id="A0A0B6D8Z6"/>
<name>A0A0B6D8Z6_9GAMM</name>
<evidence type="ECO:0000256" key="1">
    <source>
        <dbReference type="ARBA" id="ARBA00004651"/>
    </source>
</evidence>
<dbReference type="InterPro" id="IPR032816">
    <property type="entry name" value="VTT_dom"/>
</dbReference>
<dbReference type="PANTHER" id="PTHR12677:SF59">
    <property type="entry name" value="GOLGI APPARATUS MEMBRANE PROTEIN TVP38-RELATED"/>
    <property type="match status" value="1"/>
</dbReference>
<dbReference type="InterPro" id="IPR015414">
    <property type="entry name" value="TMEM64"/>
</dbReference>
<reference evidence="8 9" key="1">
    <citation type="journal article" date="2015" name="Genome Announc.">
        <title>Genome sequencing of 18 francisella strains to aid in assay development and testing.</title>
        <authorList>
            <person name="Johnson S.L."/>
            <person name="Daligault H.E."/>
            <person name="Davenport K.W."/>
            <person name="Coyne S.R."/>
            <person name="Frey K.G."/>
            <person name="Koroleva G.I."/>
            <person name="Broomall S.M."/>
            <person name="Bishop-Lilly K.A."/>
            <person name="Bruce D.C."/>
            <person name="Chertkov O."/>
            <person name="Freitas T."/>
            <person name="Jaissle J."/>
            <person name="Ladner J.T."/>
            <person name="Rosenzweig C.N."/>
            <person name="Gibbons H.S."/>
            <person name="Palacios G.F."/>
            <person name="Redden C.L."/>
            <person name="Xu Y."/>
            <person name="Minogue T.D."/>
            <person name="Chain P.S."/>
        </authorList>
    </citation>
    <scope>NUCLEOTIDE SEQUENCE [LARGE SCALE GENOMIC DNA]</scope>
    <source>
        <strain evidence="8 9">GA01-2794</strain>
    </source>
</reference>
<evidence type="ECO:0000256" key="6">
    <source>
        <dbReference type="RuleBase" id="RU366058"/>
    </source>
</evidence>
<sequence>MFLIFNGYKYLDIDKINSAYYDASSYINGHIVLASLSYACIYILTVFFSVPIKPFLKILAGLLFGLILGFFICLFSATLGAMLAFLIIKYNWGDVQANPRFKIVSRFKFLVENYPVSILLISRILPIPFFLPNILAGVLKVKNSIFFLTTLIGIIPITFIYVWFGVHFKSSQQGHANLFDYKFIIAVIVLLILALFPFIFKFILERKKST</sequence>
<evidence type="ECO:0000256" key="5">
    <source>
        <dbReference type="ARBA" id="ARBA00023136"/>
    </source>
</evidence>
<dbReference type="Proteomes" id="UP000031830">
    <property type="component" value="Chromosome"/>
</dbReference>
<keyword evidence="4 6" id="KW-1133">Transmembrane helix</keyword>
<organism evidence="8 9">
    <name type="scientific">Francisella philomiragia</name>
    <dbReference type="NCBI Taxonomy" id="28110"/>
    <lineage>
        <taxon>Bacteria</taxon>
        <taxon>Pseudomonadati</taxon>
        <taxon>Pseudomonadota</taxon>
        <taxon>Gammaproteobacteria</taxon>
        <taxon>Thiotrichales</taxon>
        <taxon>Francisellaceae</taxon>
        <taxon>Francisella</taxon>
    </lineage>
</organism>
<accession>A0A0B6D8Z6</accession>
<evidence type="ECO:0000313" key="8">
    <source>
        <dbReference type="EMBL" id="AJI54123.1"/>
    </source>
</evidence>
<comment type="subcellular location">
    <subcellularLocation>
        <location evidence="1 6">Cell membrane</location>
        <topology evidence="1 6">Multi-pass membrane protein</topology>
    </subcellularLocation>
</comment>
<dbReference type="STRING" id="28110.KU46_1274"/>
<evidence type="ECO:0000256" key="4">
    <source>
        <dbReference type="ARBA" id="ARBA00022989"/>
    </source>
</evidence>
<evidence type="ECO:0000313" key="9">
    <source>
        <dbReference type="Proteomes" id="UP000031830"/>
    </source>
</evidence>
<feature type="transmembrane region" description="Helical" evidence="6">
    <location>
        <begin position="184"/>
        <end position="204"/>
    </location>
</feature>
<feature type="transmembrane region" description="Helical" evidence="6">
    <location>
        <begin position="114"/>
        <end position="138"/>
    </location>
</feature>
<dbReference type="GO" id="GO:0005886">
    <property type="term" value="C:plasma membrane"/>
    <property type="evidence" value="ECO:0007669"/>
    <property type="project" value="UniProtKB-SubCell"/>
</dbReference>
<protein>
    <recommendedName>
        <fullName evidence="6">TVP38/TMEM64 family membrane protein</fullName>
    </recommendedName>
</protein>
<dbReference type="EMBL" id="CP009440">
    <property type="protein sequence ID" value="AJI54123.1"/>
    <property type="molecule type" value="Genomic_DNA"/>
</dbReference>
<evidence type="ECO:0000259" key="7">
    <source>
        <dbReference type="Pfam" id="PF09335"/>
    </source>
</evidence>
<dbReference type="KEGG" id="fpz:LA55_1337"/>
<keyword evidence="5 6" id="KW-0472">Membrane</keyword>
<dbReference type="Pfam" id="PF09335">
    <property type="entry name" value="VTT_dom"/>
    <property type="match status" value="1"/>
</dbReference>
<dbReference type="PANTHER" id="PTHR12677">
    <property type="entry name" value="GOLGI APPARATUS MEMBRANE PROTEIN TVP38-RELATED"/>
    <property type="match status" value="1"/>
</dbReference>